<dbReference type="PATRIC" id="fig|230361.4.peg.1848"/>
<organism evidence="3 4">
    <name type="scientific">Methanobrevibacter millerae</name>
    <dbReference type="NCBI Taxonomy" id="230361"/>
    <lineage>
        <taxon>Archaea</taxon>
        <taxon>Methanobacteriati</taxon>
        <taxon>Methanobacteriota</taxon>
        <taxon>Methanomada group</taxon>
        <taxon>Methanobacteria</taxon>
        <taxon>Methanobacteriales</taxon>
        <taxon>Methanobacteriaceae</taxon>
        <taxon>Methanobrevibacter</taxon>
    </lineage>
</organism>
<evidence type="ECO:0000259" key="2">
    <source>
        <dbReference type="PROSITE" id="PS51186"/>
    </source>
</evidence>
<dbReference type="AlphaFoldDB" id="A0A0U3ED52"/>
<dbReference type="Proteomes" id="UP000067738">
    <property type="component" value="Chromosome"/>
</dbReference>
<dbReference type="InterPro" id="IPR050769">
    <property type="entry name" value="NAT_camello-type"/>
</dbReference>
<dbReference type="Pfam" id="PF00583">
    <property type="entry name" value="Acetyltransf_1"/>
    <property type="match status" value="1"/>
</dbReference>
<accession>A0A0U3ED52</accession>
<evidence type="ECO:0000313" key="4">
    <source>
        <dbReference type="Proteomes" id="UP000067738"/>
    </source>
</evidence>
<dbReference type="PANTHER" id="PTHR13947:SF37">
    <property type="entry name" value="LD18367P"/>
    <property type="match status" value="1"/>
</dbReference>
<proteinExistence type="predicted"/>
<dbReference type="InterPro" id="IPR000182">
    <property type="entry name" value="GNAT_dom"/>
</dbReference>
<keyword evidence="1 3" id="KW-0808">Transferase</keyword>
<dbReference type="OrthoDB" id="67121at2157"/>
<dbReference type="SUPFAM" id="SSF55729">
    <property type="entry name" value="Acyl-CoA N-acyltransferases (Nat)"/>
    <property type="match status" value="1"/>
</dbReference>
<dbReference type="GeneID" id="26736731"/>
<protein>
    <submittedName>
        <fullName evidence="3">Acetyltransferase GNAT family</fullName>
    </submittedName>
</protein>
<keyword evidence="4" id="KW-1185">Reference proteome</keyword>
<dbReference type="EMBL" id="CP011266">
    <property type="protein sequence ID" value="ALT69553.1"/>
    <property type="molecule type" value="Genomic_DNA"/>
</dbReference>
<evidence type="ECO:0000256" key="1">
    <source>
        <dbReference type="ARBA" id="ARBA00022679"/>
    </source>
</evidence>
<dbReference type="GO" id="GO:0008080">
    <property type="term" value="F:N-acetyltransferase activity"/>
    <property type="evidence" value="ECO:0007669"/>
    <property type="project" value="InterPro"/>
</dbReference>
<name>A0A0U3ED52_9EURY</name>
<gene>
    <name evidence="3" type="ORF">sm9_1786</name>
</gene>
<feature type="domain" description="N-acetyltransferase" evidence="2">
    <location>
        <begin position="15"/>
        <end position="167"/>
    </location>
</feature>
<reference evidence="3 4" key="1">
    <citation type="submission" date="2015-04" db="EMBL/GenBank/DDBJ databases">
        <title>The complete genome sequence of the rumen methanogen Methanobrevibacter millerae SM9.</title>
        <authorList>
            <person name="Leahy S.C."/>
            <person name="Kelly W.J."/>
            <person name="Pacheco D.M."/>
            <person name="Li D."/>
            <person name="Altermann E."/>
            <person name="Attwood G.T."/>
        </authorList>
    </citation>
    <scope>NUCLEOTIDE SEQUENCE [LARGE SCALE GENOMIC DNA]</scope>
    <source>
        <strain evidence="3 4">SM9</strain>
    </source>
</reference>
<dbReference type="KEGG" id="mmil:sm9_1786"/>
<dbReference type="PROSITE" id="PS51186">
    <property type="entry name" value="GNAT"/>
    <property type="match status" value="1"/>
</dbReference>
<dbReference type="PANTHER" id="PTHR13947">
    <property type="entry name" value="GNAT FAMILY N-ACETYLTRANSFERASE"/>
    <property type="match status" value="1"/>
</dbReference>
<evidence type="ECO:0000313" key="3">
    <source>
        <dbReference type="EMBL" id="ALT69553.1"/>
    </source>
</evidence>
<dbReference type="Gene3D" id="3.40.630.30">
    <property type="match status" value="1"/>
</dbReference>
<sequence>MNITIKEINNNDAEINLAKCFLFNQIKKVYGIGRNPKFHYDIDQLKEYYILPSRNNFYVAWDGDNIVATAAVRAYDKDYEMFKGVYSNDDTASIWRLMVDEDYRRQGLARNLVDVMEDFARKKSYDKMYLHTHRYLDGALSFWKSLGYEITVEEDDYDETSHMIKNL</sequence>
<dbReference type="CDD" id="cd04301">
    <property type="entry name" value="NAT_SF"/>
    <property type="match status" value="1"/>
</dbReference>
<dbReference type="RefSeq" id="WP_058739783.1">
    <property type="nucleotide sequence ID" value="NZ_CP011266.1"/>
</dbReference>
<dbReference type="InterPro" id="IPR016181">
    <property type="entry name" value="Acyl_CoA_acyltransferase"/>
</dbReference>